<evidence type="ECO:0000259" key="2">
    <source>
        <dbReference type="Pfam" id="PF25598"/>
    </source>
</evidence>
<dbReference type="InterPro" id="IPR016024">
    <property type="entry name" value="ARM-type_fold"/>
</dbReference>
<accession>A0A822ZAN3</accession>
<reference evidence="3 4" key="1">
    <citation type="journal article" date="2020" name="Mol. Biol. Evol.">
        <title>Distinct Expression and Methylation Patterns for Genes with Different Fates following a Single Whole-Genome Duplication in Flowering Plants.</title>
        <authorList>
            <person name="Shi T."/>
            <person name="Rahmani R.S."/>
            <person name="Gugger P.F."/>
            <person name="Wang M."/>
            <person name="Li H."/>
            <person name="Zhang Y."/>
            <person name="Li Z."/>
            <person name="Wang Q."/>
            <person name="Van de Peer Y."/>
            <person name="Marchal K."/>
            <person name="Chen J."/>
        </authorList>
    </citation>
    <scope>NUCLEOTIDE SEQUENCE [LARGE SCALE GENOMIC DNA]</scope>
    <source>
        <tissue evidence="3">Leaf</tissue>
    </source>
</reference>
<evidence type="ECO:0000313" key="4">
    <source>
        <dbReference type="Proteomes" id="UP000607653"/>
    </source>
</evidence>
<dbReference type="PANTHER" id="PTHR23315:SF129">
    <property type="entry name" value="ARM REPEAT SUPERFAMILY PROTEIN"/>
    <property type="match status" value="1"/>
</dbReference>
<dbReference type="Pfam" id="PF25598">
    <property type="entry name" value="ARM_PUB"/>
    <property type="match status" value="1"/>
</dbReference>
<organism evidence="3 4">
    <name type="scientific">Nelumbo nucifera</name>
    <name type="common">Sacred lotus</name>
    <dbReference type="NCBI Taxonomy" id="4432"/>
    <lineage>
        <taxon>Eukaryota</taxon>
        <taxon>Viridiplantae</taxon>
        <taxon>Streptophyta</taxon>
        <taxon>Embryophyta</taxon>
        <taxon>Tracheophyta</taxon>
        <taxon>Spermatophyta</taxon>
        <taxon>Magnoliopsida</taxon>
        <taxon>Proteales</taxon>
        <taxon>Nelumbonaceae</taxon>
        <taxon>Nelumbo</taxon>
    </lineage>
</organism>
<keyword evidence="1" id="KW-0833">Ubl conjugation pathway</keyword>
<proteinExistence type="predicted"/>
<dbReference type="InterPro" id="IPR058678">
    <property type="entry name" value="ARM_PUB"/>
</dbReference>
<evidence type="ECO:0000313" key="3">
    <source>
        <dbReference type="EMBL" id="DAD41600.1"/>
    </source>
</evidence>
<keyword evidence="4" id="KW-1185">Reference proteome</keyword>
<protein>
    <recommendedName>
        <fullName evidence="2">U-box domain-containing protein</fullName>
    </recommendedName>
</protein>
<dbReference type="InterPro" id="IPR011989">
    <property type="entry name" value="ARM-like"/>
</dbReference>
<dbReference type="PANTHER" id="PTHR23315">
    <property type="entry name" value="U BOX DOMAIN-CONTAINING"/>
    <property type="match status" value="1"/>
</dbReference>
<gene>
    <name evidence="3" type="ORF">HUJ06_015923</name>
</gene>
<dbReference type="EMBL" id="DUZY01000005">
    <property type="protein sequence ID" value="DAD41600.1"/>
    <property type="molecule type" value="Genomic_DNA"/>
</dbReference>
<name>A0A822ZAN3_NELNU</name>
<dbReference type="Proteomes" id="UP000607653">
    <property type="component" value="Unassembled WGS sequence"/>
</dbReference>
<sequence>MKQNKERAVSARAVKSLVVLIPEQGSGLAEKAMVVLNSLAAIPEGIEAIAEEGRNVVLVEAIEDGSMKGKEFAVLTLLQLCADNMRNIGLLVREGGIPPIVALSQTGTARAKQKVRL</sequence>
<comment type="caution">
    <text evidence="3">The sequence shown here is derived from an EMBL/GenBank/DDBJ whole genome shotgun (WGS) entry which is preliminary data.</text>
</comment>
<dbReference type="Gene3D" id="1.25.10.10">
    <property type="entry name" value="Leucine-rich Repeat Variant"/>
    <property type="match status" value="1"/>
</dbReference>
<dbReference type="SUPFAM" id="SSF48371">
    <property type="entry name" value="ARM repeat"/>
    <property type="match status" value="1"/>
</dbReference>
<evidence type="ECO:0000256" key="1">
    <source>
        <dbReference type="ARBA" id="ARBA00022786"/>
    </source>
</evidence>
<dbReference type="AlphaFoldDB" id="A0A822ZAN3"/>
<feature type="domain" description="U-box" evidence="2">
    <location>
        <begin position="2"/>
        <end position="114"/>
    </location>
</feature>